<dbReference type="PANTHER" id="PTHR42813">
    <property type="entry name" value="ZINC-TYPE ALCOHOL DEHYDROGENASE-LIKE"/>
    <property type="match status" value="1"/>
</dbReference>
<dbReference type="Pfam" id="PF00107">
    <property type="entry name" value="ADH_zinc_N"/>
    <property type="match status" value="1"/>
</dbReference>
<name>A0ABT0K3P4_9ACTN</name>
<comment type="caution">
    <text evidence="5">The sequence shown here is derived from an EMBL/GenBank/DDBJ whole genome shotgun (WGS) entry which is preliminary data.</text>
</comment>
<protein>
    <submittedName>
        <fullName evidence="5">Zinc-binding dehydrogenase</fullName>
    </submittedName>
</protein>
<evidence type="ECO:0000259" key="4">
    <source>
        <dbReference type="Pfam" id="PF00107"/>
    </source>
</evidence>
<proteinExistence type="predicted"/>
<reference evidence="5 6" key="1">
    <citation type="submission" date="2022-04" db="EMBL/GenBank/DDBJ databases">
        <title>Genome diversity in the genus Frankia.</title>
        <authorList>
            <person name="Carlos-Shanley C."/>
            <person name="Hahn D."/>
        </authorList>
    </citation>
    <scope>NUCLEOTIDE SEQUENCE [LARGE SCALE GENOMIC DNA]</scope>
    <source>
        <strain evidence="5 6">Ag45/Mut15</strain>
    </source>
</reference>
<dbReference type="Gene3D" id="3.40.50.720">
    <property type="entry name" value="NAD(P)-binding Rossmann-like Domain"/>
    <property type="match status" value="1"/>
</dbReference>
<feature type="domain" description="Alcohol dehydrogenase-like C-terminal" evidence="4">
    <location>
        <begin position="6"/>
        <end position="85"/>
    </location>
</feature>
<keyword evidence="3" id="KW-0862">Zinc</keyword>
<dbReference type="EMBL" id="JALKFT010000027">
    <property type="protein sequence ID" value="MCK9878127.1"/>
    <property type="molecule type" value="Genomic_DNA"/>
</dbReference>
<evidence type="ECO:0000313" key="6">
    <source>
        <dbReference type="Proteomes" id="UP001201873"/>
    </source>
</evidence>
<sequence>MLGLGPVGQMCVRVARHVGAGGVRADVPRDIRVIGVDRVPARLRLAAAFGAEVVDLGEVDDVPAQLVELTGGRGPDAVVDAVGMEAHGAPLGKAAQAAVGRLPDLLARPLTERFGVDRLTALHTAIRAVRRGGTVSLSGVYGGELDPMPMMDLFDKSDHSMAGHAYPMWALPGRKTRGPPPESGFWSPMGLT</sequence>
<evidence type="ECO:0000313" key="5">
    <source>
        <dbReference type="EMBL" id="MCK9878127.1"/>
    </source>
</evidence>
<dbReference type="PANTHER" id="PTHR42813:SF2">
    <property type="entry name" value="DEHYDROGENASE, ZINC-CONTAINING, PUTATIVE (AFU_ORTHOLOGUE AFUA_2G02810)-RELATED"/>
    <property type="match status" value="1"/>
</dbReference>
<comment type="cofactor">
    <cofactor evidence="1">
        <name>Zn(2+)</name>
        <dbReference type="ChEBI" id="CHEBI:29105"/>
    </cofactor>
</comment>
<keyword evidence="6" id="KW-1185">Reference proteome</keyword>
<dbReference type="InterPro" id="IPR013149">
    <property type="entry name" value="ADH-like_C"/>
</dbReference>
<keyword evidence="2" id="KW-0479">Metal-binding</keyword>
<evidence type="ECO:0000256" key="3">
    <source>
        <dbReference type="ARBA" id="ARBA00022833"/>
    </source>
</evidence>
<dbReference type="SUPFAM" id="SSF51735">
    <property type="entry name" value="NAD(P)-binding Rossmann-fold domains"/>
    <property type="match status" value="1"/>
</dbReference>
<accession>A0ABT0K3P4</accession>
<evidence type="ECO:0000256" key="2">
    <source>
        <dbReference type="ARBA" id="ARBA00022723"/>
    </source>
</evidence>
<gene>
    <name evidence="5" type="ORF">MXD59_20545</name>
</gene>
<evidence type="ECO:0000256" key="1">
    <source>
        <dbReference type="ARBA" id="ARBA00001947"/>
    </source>
</evidence>
<organism evidence="5 6">
    <name type="scientific">Frankia umida</name>
    <dbReference type="NCBI Taxonomy" id="573489"/>
    <lineage>
        <taxon>Bacteria</taxon>
        <taxon>Bacillati</taxon>
        <taxon>Actinomycetota</taxon>
        <taxon>Actinomycetes</taxon>
        <taxon>Frankiales</taxon>
        <taxon>Frankiaceae</taxon>
        <taxon>Frankia</taxon>
    </lineage>
</organism>
<dbReference type="Proteomes" id="UP001201873">
    <property type="component" value="Unassembled WGS sequence"/>
</dbReference>
<dbReference type="InterPro" id="IPR036291">
    <property type="entry name" value="NAD(P)-bd_dom_sf"/>
</dbReference>